<protein>
    <submittedName>
        <fullName evidence="3">Uncharacterized protein</fullName>
    </submittedName>
</protein>
<comment type="caution">
    <text evidence="3">The sequence shown here is derived from an EMBL/GenBank/DDBJ whole genome shotgun (WGS) entry which is preliminary data.</text>
</comment>
<feature type="transmembrane region" description="Helical" evidence="2">
    <location>
        <begin position="27"/>
        <end position="45"/>
    </location>
</feature>
<name>A0A3M8SX10_9GAMM</name>
<feature type="compositionally biased region" description="Low complexity" evidence="1">
    <location>
        <begin position="149"/>
        <end position="160"/>
    </location>
</feature>
<evidence type="ECO:0000256" key="1">
    <source>
        <dbReference type="SAM" id="MobiDB-lite"/>
    </source>
</evidence>
<accession>A0A3M8SX10</accession>
<keyword evidence="4" id="KW-1185">Reference proteome</keyword>
<gene>
    <name evidence="3" type="ORF">EER27_10300</name>
</gene>
<proteinExistence type="predicted"/>
<evidence type="ECO:0000313" key="3">
    <source>
        <dbReference type="EMBL" id="RNF83754.1"/>
    </source>
</evidence>
<keyword evidence="2" id="KW-0812">Transmembrane</keyword>
<organism evidence="3 4">
    <name type="scientific">Montanilutibacter psychrotolerans</name>
    <dbReference type="NCBI Taxonomy" id="1327343"/>
    <lineage>
        <taxon>Bacteria</taxon>
        <taxon>Pseudomonadati</taxon>
        <taxon>Pseudomonadota</taxon>
        <taxon>Gammaproteobacteria</taxon>
        <taxon>Lysobacterales</taxon>
        <taxon>Lysobacteraceae</taxon>
        <taxon>Montanilutibacter</taxon>
    </lineage>
</organism>
<dbReference type="Proteomes" id="UP000267049">
    <property type="component" value="Unassembled WGS sequence"/>
</dbReference>
<reference evidence="3 4" key="1">
    <citation type="submission" date="2018-11" db="EMBL/GenBank/DDBJ databases">
        <title>Lysobacter cryohumiis sp. nov., isolated from soil in the Tianshan Mountains, Xinjiang, China.</title>
        <authorList>
            <person name="Luo Y."/>
            <person name="Sheng H."/>
        </authorList>
    </citation>
    <scope>NUCLEOTIDE SEQUENCE [LARGE SCALE GENOMIC DNA]</scope>
    <source>
        <strain evidence="3 4">ZS60</strain>
    </source>
</reference>
<dbReference type="AlphaFoldDB" id="A0A3M8SX10"/>
<dbReference type="EMBL" id="RIBS01000004">
    <property type="protein sequence ID" value="RNF83754.1"/>
    <property type="molecule type" value="Genomic_DNA"/>
</dbReference>
<feature type="region of interest" description="Disordered" evidence="1">
    <location>
        <begin position="147"/>
        <end position="166"/>
    </location>
</feature>
<evidence type="ECO:0000256" key="2">
    <source>
        <dbReference type="SAM" id="Phobius"/>
    </source>
</evidence>
<dbReference type="RefSeq" id="WP_123088012.1">
    <property type="nucleotide sequence ID" value="NZ_RIBS01000004.1"/>
</dbReference>
<keyword evidence="2" id="KW-0472">Membrane</keyword>
<sequence length="166" mass="17286">MLLLFYQGLPLLALVPAFVPFGRWFSRACLLFGALLASACGLASVELETMTSGEGPAFFGIAFYFTLVGAVFLAGFAAKMVAVNVIATARPATRKWVAVVMRALAALCLAFVLLACVVAAYGMAACAVTVAVLLAVLARDVLRGRGSNPSGDPGRGLPSRSPRRMG</sequence>
<keyword evidence="2" id="KW-1133">Transmembrane helix</keyword>
<feature type="transmembrane region" description="Helical" evidence="2">
    <location>
        <begin position="103"/>
        <end position="136"/>
    </location>
</feature>
<evidence type="ECO:0000313" key="4">
    <source>
        <dbReference type="Proteomes" id="UP000267049"/>
    </source>
</evidence>
<feature type="transmembrane region" description="Helical" evidence="2">
    <location>
        <begin position="57"/>
        <end position="83"/>
    </location>
</feature>